<dbReference type="SMART" id="SM00612">
    <property type="entry name" value="Kelch"/>
    <property type="match status" value="4"/>
</dbReference>
<reference evidence="6" key="2">
    <citation type="submission" date="2020-05" db="UniProtKB">
        <authorList>
            <consortium name="EnsemblMetazoa"/>
        </authorList>
    </citation>
    <scope>IDENTIFICATION</scope>
    <source>
        <strain evidence="6">IAEA</strain>
    </source>
</reference>
<dbReference type="InterPro" id="IPR015915">
    <property type="entry name" value="Kelch-typ_b-propeller"/>
</dbReference>
<evidence type="ECO:0000259" key="5">
    <source>
        <dbReference type="PROSITE" id="PS50097"/>
    </source>
</evidence>
<name>A0A1A9X443_9MUSC</name>
<dbReference type="PIRSF" id="PIRSF037037">
    <property type="entry name" value="Kelch-like_protein_gigaxonin"/>
    <property type="match status" value="1"/>
</dbReference>
<sequence length="574" mass="65127">MANNNDSSIDTDGNGNKVHVTAEHLNKEIYCELDYISDPFVGFHKIRENRKFFDLSLQVNDKIINVHKVVLAAASPFFHAMLTIEGNDDEGSVKILDIDEEILEQIIEAIYSGKIIVTGDNVQRLLSASTLLQIEWLIIVCCEFLKDRLIPSNCLGILKLADTCGCMKLYNKCQDYIRKHYLEIVNTEEHLLLSFEQIRDLVKSNEIIVDSEINVFNAIMKWIKYNPEKRLMHLAELFKYVRLSLISTKSLMNCVAIEPYIKNNPLCKDFLMEAMEYHLKPEERCLLSGDWTKERKPSGMKPRVVLISGCEECQMYDNYFESKFLTAPMHLKRSHAGASSSHNLLYAVGGKTSSTSLNNAECYNPLTNTWTDIPPMSVKRYNFGISNVGDMIYVCGGNNEKVPHHRVECYDILTSKWITCPNMISNLEGVRATMSDNCIYCVGTMVSQTVMERFDPREGQWCLMPHLLNFRKSTDIASQGSYLFCSGGLNSSNLSQTSGERFDVRRNKWEPISSMLSPKYGHSLVEMDDDIYAIGGDKTFAVECYNVGLNEWNVLQSVHVEHAYGGAAVVNSFP</sequence>
<dbReference type="SUPFAM" id="SSF54695">
    <property type="entry name" value="POZ domain"/>
    <property type="match status" value="1"/>
</dbReference>
<dbReference type="STRING" id="37001.A0A1A9X443"/>
<keyword evidence="7" id="KW-1185">Reference proteome</keyword>
<dbReference type="PANTHER" id="PTHR45632">
    <property type="entry name" value="LD33804P"/>
    <property type="match status" value="1"/>
</dbReference>
<dbReference type="SUPFAM" id="SSF50965">
    <property type="entry name" value="Galactose oxidase, central domain"/>
    <property type="match status" value="1"/>
</dbReference>
<dbReference type="EnsemblMetazoa" id="GBRI043536-RA">
    <property type="protein sequence ID" value="GBRI043536-PA"/>
    <property type="gene ID" value="GBRI043536"/>
</dbReference>
<evidence type="ECO:0000256" key="3">
    <source>
        <dbReference type="ARBA" id="ARBA00022737"/>
    </source>
</evidence>
<dbReference type="GO" id="GO:0016567">
    <property type="term" value="P:protein ubiquitination"/>
    <property type="evidence" value="ECO:0007669"/>
    <property type="project" value="UniProtKB-UniPathway"/>
</dbReference>
<dbReference type="Gene3D" id="3.30.710.10">
    <property type="entry name" value="Potassium Channel Kv1.1, Chain A"/>
    <property type="match status" value="1"/>
</dbReference>
<evidence type="ECO:0000256" key="2">
    <source>
        <dbReference type="ARBA" id="ARBA00022441"/>
    </source>
</evidence>
<evidence type="ECO:0000313" key="6">
    <source>
        <dbReference type="EnsemblMetazoa" id="GBRI043536-PA"/>
    </source>
</evidence>
<dbReference type="Pfam" id="PF00651">
    <property type="entry name" value="BTB"/>
    <property type="match status" value="1"/>
</dbReference>
<feature type="domain" description="BTB" evidence="5">
    <location>
        <begin position="53"/>
        <end position="119"/>
    </location>
</feature>
<dbReference type="InterPro" id="IPR017096">
    <property type="entry name" value="BTB-kelch_protein"/>
</dbReference>
<comment type="function">
    <text evidence="4">Probable substrate-specific adapter of an E3 ubiquitin-protein ligase complex which mediates the ubiquitination and subsequent proteasomal degradation of target proteins. May have a role in synapse differentiation and growth.</text>
</comment>
<dbReference type="Gene3D" id="1.25.40.420">
    <property type="match status" value="1"/>
</dbReference>
<dbReference type="Proteomes" id="UP000091820">
    <property type="component" value="Unassembled WGS sequence"/>
</dbReference>
<dbReference type="FunFam" id="1.25.40.420:FF:000001">
    <property type="entry name" value="Kelch-like family member 12"/>
    <property type="match status" value="1"/>
</dbReference>
<dbReference type="InterPro" id="IPR006652">
    <property type="entry name" value="Kelch_1"/>
</dbReference>
<reference evidence="7" key="1">
    <citation type="submission" date="2014-03" db="EMBL/GenBank/DDBJ databases">
        <authorList>
            <person name="Aksoy S."/>
            <person name="Warren W."/>
            <person name="Wilson R.K."/>
        </authorList>
    </citation>
    <scope>NUCLEOTIDE SEQUENCE [LARGE SCALE GENOMIC DNA]</scope>
    <source>
        <strain evidence="7">IAEA</strain>
    </source>
</reference>
<evidence type="ECO:0000256" key="1">
    <source>
        <dbReference type="ARBA" id="ARBA00013699"/>
    </source>
</evidence>
<dbReference type="InterPro" id="IPR000210">
    <property type="entry name" value="BTB/POZ_dom"/>
</dbReference>
<dbReference type="VEuPathDB" id="VectorBase:GBRI043536"/>
<dbReference type="Pfam" id="PF01344">
    <property type="entry name" value="Kelch_1"/>
    <property type="match status" value="3"/>
</dbReference>
<dbReference type="PANTHER" id="PTHR45632:SF3">
    <property type="entry name" value="KELCH-LIKE PROTEIN 32"/>
    <property type="match status" value="1"/>
</dbReference>
<evidence type="ECO:0000256" key="4">
    <source>
        <dbReference type="ARBA" id="ARBA00043912"/>
    </source>
</evidence>
<proteinExistence type="predicted"/>
<keyword evidence="3" id="KW-0677">Repeat</keyword>
<dbReference type="InterPro" id="IPR011705">
    <property type="entry name" value="BACK"/>
</dbReference>
<dbReference type="Pfam" id="PF07707">
    <property type="entry name" value="BACK"/>
    <property type="match status" value="1"/>
</dbReference>
<accession>A0A1A9X443</accession>
<dbReference type="InterPro" id="IPR011043">
    <property type="entry name" value="Gal_Oxase/kelch_b-propeller"/>
</dbReference>
<organism evidence="6 7">
    <name type="scientific">Glossina brevipalpis</name>
    <dbReference type="NCBI Taxonomy" id="37001"/>
    <lineage>
        <taxon>Eukaryota</taxon>
        <taxon>Metazoa</taxon>
        <taxon>Ecdysozoa</taxon>
        <taxon>Arthropoda</taxon>
        <taxon>Hexapoda</taxon>
        <taxon>Insecta</taxon>
        <taxon>Pterygota</taxon>
        <taxon>Neoptera</taxon>
        <taxon>Endopterygota</taxon>
        <taxon>Diptera</taxon>
        <taxon>Brachycera</taxon>
        <taxon>Muscomorpha</taxon>
        <taxon>Hippoboscoidea</taxon>
        <taxon>Glossinidae</taxon>
        <taxon>Glossina</taxon>
    </lineage>
</organism>
<dbReference type="Gene3D" id="2.120.10.80">
    <property type="entry name" value="Kelch-type beta propeller"/>
    <property type="match status" value="2"/>
</dbReference>
<keyword evidence="2" id="KW-0880">Kelch repeat</keyword>
<dbReference type="InterPro" id="IPR011333">
    <property type="entry name" value="SKP1/BTB/POZ_sf"/>
</dbReference>
<dbReference type="SMART" id="SM00875">
    <property type="entry name" value="BACK"/>
    <property type="match status" value="1"/>
</dbReference>
<dbReference type="UniPathway" id="UPA00143"/>
<dbReference type="SMART" id="SM00225">
    <property type="entry name" value="BTB"/>
    <property type="match status" value="1"/>
</dbReference>
<dbReference type="AlphaFoldDB" id="A0A1A9X443"/>
<evidence type="ECO:0000313" key="7">
    <source>
        <dbReference type="Proteomes" id="UP000091820"/>
    </source>
</evidence>
<protein>
    <recommendedName>
        <fullName evidence="1">Kelch-like protein diablo</fullName>
    </recommendedName>
</protein>
<dbReference type="GO" id="GO:0003779">
    <property type="term" value="F:actin binding"/>
    <property type="evidence" value="ECO:0007669"/>
    <property type="project" value="UniProtKB-KW"/>
</dbReference>
<dbReference type="PROSITE" id="PS50097">
    <property type="entry name" value="BTB"/>
    <property type="match status" value="1"/>
</dbReference>